<protein>
    <submittedName>
        <fullName evidence="4">TetR/AcrR family transcriptional regulator</fullName>
    </submittedName>
</protein>
<dbReference type="RefSeq" id="WP_154237716.1">
    <property type="nucleotide sequence ID" value="NZ_CALJPI010000061.1"/>
</dbReference>
<dbReference type="Proteomes" id="UP000433575">
    <property type="component" value="Unassembled WGS sequence"/>
</dbReference>
<dbReference type="EMBL" id="WKPJ01000002">
    <property type="protein sequence ID" value="MSA88079.1"/>
    <property type="molecule type" value="Genomic_DNA"/>
</dbReference>
<dbReference type="SUPFAM" id="SSF48498">
    <property type="entry name" value="Tetracyclin repressor-like, C-terminal domain"/>
    <property type="match status" value="1"/>
</dbReference>
<dbReference type="GO" id="GO:0003677">
    <property type="term" value="F:DNA binding"/>
    <property type="evidence" value="ECO:0007669"/>
    <property type="project" value="UniProtKB-UniRule"/>
</dbReference>
<keyword evidence="1 2" id="KW-0238">DNA-binding</keyword>
<proteinExistence type="predicted"/>
<comment type="caution">
    <text evidence="4">The sequence shown here is derived from an EMBL/GenBank/DDBJ whole genome shotgun (WGS) entry which is preliminary data.</text>
</comment>
<reference evidence="6 7" key="1">
    <citation type="journal article" date="2019" name="Nat. Med.">
        <title>A library of human gut bacterial isolates paired with longitudinal multiomics data enables mechanistic microbiome research.</title>
        <authorList>
            <person name="Poyet M."/>
            <person name="Groussin M."/>
            <person name="Gibbons S.M."/>
            <person name="Avila-Pacheco J."/>
            <person name="Jiang X."/>
            <person name="Kearney S.M."/>
            <person name="Perrotta A.R."/>
            <person name="Berdy B."/>
            <person name="Zhao S."/>
            <person name="Lieberman T.D."/>
            <person name="Swanson P.K."/>
            <person name="Smith M."/>
            <person name="Roesemann S."/>
            <person name="Alexander J.E."/>
            <person name="Rich S.A."/>
            <person name="Livny J."/>
            <person name="Vlamakis H."/>
            <person name="Clish C."/>
            <person name="Bullock K."/>
            <person name="Deik A."/>
            <person name="Scott J."/>
            <person name="Pierce K.A."/>
            <person name="Xavier R.J."/>
            <person name="Alm E.J."/>
        </authorList>
    </citation>
    <scope>NUCLEOTIDE SEQUENCE [LARGE SCALE GENOMIC DNA]</scope>
    <source>
        <strain evidence="4 6">BIOML-A4</strain>
        <strain evidence="5 7">BIOML-A5</strain>
    </source>
</reference>
<dbReference type="SUPFAM" id="SSF46689">
    <property type="entry name" value="Homeodomain-like"/>
    <property type="match status" value="1"/>
</dbReference>
<name>A0A6N7S2V5_9FIRM</name>
<dbReference type="InterPro" id="IPR001647">
    <property type="entry name" value="HTH_TetR"/>
</dbReference>
<dbReference type="AlphaFoldDB" id="A0A6N7S2V5"/>
<dbReference type="OrthoDB" id="66596at2"/>
<accession>A0A6N7S2V5</accession>
<evidence type="ECO:0000313" key="6">
    <source>
        <dbReference type="Proteomes" id="UP000433575"/>
    </source>
</evidence>
<evidence type="ECO:0000313" key="5">
    <source>
        <dbReference type="EMBL" id="MSC31834.1"/>
    </source>
</evidence>
<dbReference type="Gene3D" id="1.10.357.10">
    <property type="entry name" value="Tetracycline Repressor, domain 2"/>
    <property type="match status" value="1"/>
</dbReference>
<dbReference type="EMBL" id="WKPI01000002">
    <property type="protein sequence ID" value="MSC31834.1"/>
    <property type="molecule type" value="Genomic_DNA"/>
</dbReference>
<sequence length="187" mass="21373">MPPKAKVTKEMIIDAAFEIIRNTGVETVNARTVSKKLNCSTQPVMYHFKTIEELKRAVYEKSDEYHSAYIMNMHSNNPMKDIGLNYIQFAVKEKNLFRFLFQSNEFLGKNISELINAEELQPIIAILSQETAVNTEQAKIIFRSLFLVAHGYASMFANNEMDYDEQTVLSDLSLIFDGAVKALRGEF</sequence>
<evidence type="ECO:0000313" key="7">
    <source>
        <dbReference type="Proteomes" id="UP000480929"/>
    </source>
</evidence>
<evidence type="ECO:0000256" key="1">
    <source>
        <dbReference type="ARBA" id="ARBA00023125"/>
    </source>
</evidence>
<dbReference type="InterPro" id="IPR009057">
    <property type="entry name" value="Homeodomain-like_sf"/>
</dbReference>
<dbReference type="PROSITE" id="PS50977">
    <property type="entry name" value="HTH_TETR_2"/>
    <property type="match status" value="1"/>
</dbReference>
<evidence type="ECO:0000313" key="4">
    <source>
        <dbReference type="EMBL" id="MSA88079.1"/>
    </source>
</evidence>
<organism evidence="4 6">
    <name type="scientific">Holdemania massiliensis</name>
    <dbReference type="NCBI Taxonomy" id="1468449"/>
    <lineage>
        <taxon>Bacteria</taxon>
        <taxon>Bacillati</taxon>
        <taxon>Bacillota</taxon>
        <taxon>Erysipelotrichia</taxon>
        <taxon>Erysipelotrichales</taxon>
        <taxon>Erysipelotrichaceae</taxon>
        <taxon>Holdemania</taxon>
    </lineage>
</organism>
<evidence type="ECO:0000256" key="2">
    <source>
        <dbReference type="PROSITE-ProRule" id="PRU00335"/>
    </source>
</evidence>
<gene>
    <name evidence="5" type="ORF">GKD88_01665</name>
    <name evidence="4" type="ORF">GKE08_01865</name>
</gene>
<evidence type="ECO:0000259" key="3">
    <source>
        <dbReference type="PROSITE" id="PS50977"/>
    </source>
</evidence>
<dbReference type="InterPro" id="IPR036271">
    <property type="entry name" value="Tet_transcr_reg_TetR-rel_C_sf"/>
</dbReference>
<feature type="DNA-binding region" description="H-T-H motif" evidence="2">
    <location>
        <begin position="29"/>
        <end position="48"/>
    </location>
</feature>
<dbReference type="Proteomes" id="UP000480929">
    <property type="component" value="Unassembled WGS sequence"/>
</dbReference>
<feature type="domain" description="HTH tetR-type" evidence="3">
    <location>
        <begin position="6"/>
        <end position="66"/>
    </location>
</feature>
<keyword evidence="7" id="KW-1185">Reference proteome</keyword>